<dbReference type="Pfam" id="PF12796">
    <property type="entry name" value="Ank_2"/>
    <property type="match status" value="1"/>
</dbReference>
<dbReference type="Pfam" id="PF04960">
    <property type="entry name" value="Glutaminase"/>
    <property type="match status" value="1"/>
</dbReference>
<reference evidence="9" key="1">
    <citation type="submission" date="2021-01" db="EMBL/GenBank/DDBJ databases">
        <title>Caligus Genome Assembly.</title>
        <authorList>
            <person name="Gallardo-Escarate C."/>
        </authorList>
    </citation>
    <scope>NUCLEOTIDE SEQUENCE [LARGE SCALE GENOMIC DNA]</scope>
</reference>
<feature type="repeat" description="ANK" evidence="6">
    <location>
        <begin position="208"/>
        <end position="229"/>
    </location>
</feature>
<dbReference type="AlphaFoldDB" id="A0A7T8KE39"/>
<dbReference type="Gene3D" id="3.40.710.10">
    <property type="entry name" value="DD-peptidase/beta-lactamase superfamily"/>
    <property type="match status" value="1"/>
</dbReference>
<name>A0A7T8KE39_CALRO</name>
<keyword evidence="6" id="KW-0040">ANK repeat</keyword>
<evidence type="ECO:0000256" key="4">
    <source>
        <dbReference type="ARBA" id="ARBA00022801"/>
    </source>
</evidence>
<dbReference type="GO" id="GO:0006543">
    <property type="term" value="P:L-glutamine catabolic process"/>
    <property type="evidence" value="ECO:0007669"/>
    <property type="project" value="TreeGrafter"/>
</dbReference>
<protein>
    <recommendedName>
        <fullName evidence="3">glutaminase</fullName>
        <ecNumber evidence="3">3.5.1.2</ecNumber>
    </recommendedName>
</protein>
<dbReference type="PANTHER" id="PTHR12544:SF29">
    <property type="entry name" value="GLUTAMINASE"/>
    <property type="match status" value="1"/>
</dbReference>
<dbReference type="EMBL" id="CP045893">
    <property type="protein sequence ID" value="QQP54238.1"/>
    <property type="molecule type" value="Genomic_DNA"/>
</dbReference>
<dbReference type="InterPro" id="IPR036770">
    <property type="entry name" value="Ankyrin_rpt-contain_sf"/>
</dbReference>
<evidence type="ECO:0000256" key="7">
    <source>
        <dbReference type="SAM" id="MobiDB-lite"/>
    </source>
</evidence>
<evidence type="ECO:0000256" key="1">
    <source>
        <dbReference type="ARBA" id="ARBA00011076"/>
    </source>
</evidence>
<comment type="catalytic activity">
    <reaction evidence="5">
        <text>L-glutamine + H2O = L-glutamate + NH4(+)</text>
        <dbReference type="Rhea" id="RHEA:15889"/>
        <dbReference type="ChEBI" id="CHEBI:15377"/>
        <dbReference type="ChEBI" id="CHEBI:28938"/>
        <dbReference type="ChEBI" id="CHEBI:29985"/>
        <dbReference type="ChEBI" id="CHEBI:58359"/>
        <dbReference type="EC" id="3.5.1.2"/>
    </reaction>
</comment>
<sequence length="287" mass="32330">MAGGEYVGFNNVDYLAQRIGMDQQKAVAYFMRENKCFPEDVNLVKTLDFNAQACQPKLIANNESNAVMAATLASGGICPIRSEKILEQTTVDYVLALMYTCGLHLSAGEFAFNVRTRIDESILYKIIEEDFREYWSSCHVLWPWSTHRCHTNVMGISLWSPKLDPLNNSPINHFYRTIAMIQAAANGDLTELKIAYLQNNNINTPDGDQRTALHLACAEGHINCIRFLLYQCRANAYLPDSEAVKSDNEEVRKIMADYVQKYPKGIPDVDDNETKGDSNKLNNGKKA</sequence>
<dbReference type="InterPro" id="IPR015868">
    <property type="entry name" value="Glutaminase"/>
</dbReference>
<dbReference type="PANTHER" id="PTHR12544">
    <property type="entry name" value="GLUTAMINASE"/>
    <property type="match status" value="1"/>
</dbReference>
<dbReference type="InterPro" id="IPR012338">
    <property type="entry name" value="Beta-lactam/transpept-like"/>
</dbReference>
<dbReference type="GO" id="GO:0006537">
    <property type="term" value="P:glutamate biosynthetic process"/>
    <property type="evidence" value="ECO:0007669"/>
    <property type="project" value="TreeGrafter"/>
</dbReference>
<comment type="similarity">
    <text evidence="1">Belongs to the glutaminase family.</text>
</comment>
<proteinExistence type="inferred from homology"/>
<gene>
    <name evidence="8" type="ORF">FKW44_007011</name>
</gene>
<organism evidence="8 9">
    <name type="scientific">Caligus rogercresseyi</name>
    <name type="common">Sea louse</name>
    <dbReference type="NCBI Taxonomy" id="217165"/>
    <lineage>
        <taxon>Eukaryota</taxon>
        <taxon>Metazoa</taxon>
        <taxon>Ecdysozoa</taxon>
        <taxon>Arthropoda</taxon>
        <taxon>Crustacea</taxon>
        <taxon>Multicrustacea</taxon>
        <taxon>Hexanauplia</taxon>
        <taxon>Copepoda</taxon>
        <taxon>Siphonostomatoida</taxon>
        <taxon>Caligidae</taxon>
        <taxon>Caligus</taxon>
    </lineage>
</organism>
<dbReference type="Proteomes" id="UP000595437">
    <property type="component" value="Chromosome 4"/>
</dbReference>
<evidence type="ECO:0000256" key="3">
    <source>
        <dbReference type="ARBA" id="ARBA00012918"/>
    </source>
</evidence>
<comment type="subunit">
    <text evidence="2">Homotetramer.</text>
</comment>
<dbReference type="GO" id="GO:0004359">
    <property type="term" value="F:glutaminase activity"/>
    <property type="evidence" value="ECO:0007669"/>
    <property type="project" value="UniProtKB-EC"/>
</dbReference>
<evidence type="ECO:0000256" key="5">
    <source>
        <dbReference type="ARBA" id="ARBA00049534"/>
    </source>
</evidence>
<dbReference type="InterPro" id="IPR002110">
    <property type="entry name" value="Ankyrin_rpt"/>
</dbReference>
<dbReference type="OrthoDB" id="9995210at2759"/>
<dbReference type="SMART" id="SM00248">
    <property type="entry name" value="ANK"/>
    <property type="match status" value="1"/>
</dbReference>
<evidence type="ECO:0000256" key="2">
    <source>
        <dbReference type="ARBA" id="ARBA00011881"/>
    </source>
</evidence>
<evidence type="ECO:0000313" key="9">
    <source>
        <dbReference type="Proteomes" id="UP000595437"/>
    </source>
</evidence>
<keyword evidence="9" id="KW-1185">Reference proteome</keyword>
<accession>A0A7T8KE39</accession>
<evidence type="ECO:0000256" key="6">
    <source>
        <dbReference type="PROSITE-ProRule" id="PRU00023"/>
    </source>
</evidence>
<dbReference type="EC" id="3.5.1.2" evidence="3"/>
<dbReference type="Gene3D" id="1.25.40.20">
    <property type="entry name" value="Ankyrin repeat-containing domain"/>
    <property type="match status" value="1"/>
</dbReference>
<keyword evidence="4" id="KW-0378">Hydrolase</keyword>
<dbReference type="PROSITE" id="PS50088">
    <property type="entry name" value="ANK_REPEAT"/>
    <property type="match status" value="1"/>
</dbReference>
<feature type="region of interest" description="Disordered" evidence="7">
    <location>
        <begin position="263"/>
        <end position="287"/>
    </location>
</feature>
<dbReference type="SUPFAM" id="SSF140860">
    <property type="entry name" value="Pseudo ankyrin repeat-like"/>
    <property type="match status" value="1"/>
</dbReference>
<evidence type="ECO:0000313" key="8">
    <source>
        <dbReference type="EMBL" id="QQP54238.1"/>
    </source>
</evidence>
<dbReference type="PROSITE" id="PS50297">
    <property type="entry name" value="ANK_REP_REGION"/>
    <property type="match status" value="1"/>
</dbReference>
<dbReference type="SUPFAM" id="SSF56601">
    <property type="entry name" value="beta-lactamase/transpeptidase-like"/>
    <property type="match status" value="1"/>
</dbReference>